<gene>
    <name evidence="1" type="ORF">J2S20_000792</name>
</gene>
<dbReference type="GO" id="GO:0016787">
    <property type="term" value="F:hydrolase activity"/>
    <property type="evidence" value="ECO:0007669"/>
    <property type="project" value="UniProtKB-KW"/>
</dbReference>
<dbReference type="NCBIfam" id="TIGR01509">
    <property type="entry name" value="HAD-SF-IA-v3"/>
    <property type="match status" value="1"/>
</dbReference>
<sequence length="213" mass="24957">MLKNIIFDVGDVLLEYRWPEALMALGLPEQEARTLGRRMVHDPIWTMMDYGVMTPLEVAEKMRLVYPEQGDKIKWMMEHPETLYVPRPEIWERVHKLKKQGYRLFILSNYGKEMWEAHAAFQPFMQDMDGAVISYRMHLLKPNRDIYEYLLDTYALKPEESLFFDDRRVNTDGARSAGIPSVTVRSREFLRETLDRILAEGEDGVPEEAAEGV</sequence>
<dbReference type="PANTHER" id="PTHR43611:SF3">
    <property type="entry name" value="FLAVIN MONONUCLEOTIDE HYDROLASE 1, CHLOROPLATIC"/>
    <property type="match status" value="1"/>
</dbReference>
<reference evidence="1" key="1">
    <citation type="submission" date="2023-07" db="EMBL/GenBank/DDBJ databases">
        <title>Genomic Encyclopedia of Type Strains, Phase IV (KMG-IV): sequencing the most valuable type-strain genomes for metagenomic binning, comparative biology and taxonomic classification.</title>
        <authorList>
            <person name="Goeker M."/>
        </authorList>
    </citation>
    <scope>NUCLEOTIDE SEQUENCE</scope>
    <source>
        <strain evidence="1">DSM 19659</strain>
    </source>
</reference>
<dbReference type="PANTHER" id="PTHR43611">
    <property type="entry name" value="ALPHA-D-GLUCOSE 1-PHOSPHATE PHOSPHATASE"/>
    <property type="match status" value="1"/>
</dbReference>
<dbReference type="Gene3D" id="1.10.150.240">
    <property type="entry name" value="Putative phosphatase, domain 2"/>
    <property type="match status" value="1"/>
</dbReference>
<dbReference type="Gene3D" id="3.40.50.1000">
    <property type="entry name" value="HAD superfamily/HAD-like"/>
    <property type="match status" value="1"/>
</dbReference>
<name>A0AAE3V9P2_9FIRM</name>
<evidence type="ECO:0000313" key="2">
    <source>
        <dbReference type="Proteomes" id="UP001241537"/>
    </source>
</evidence>
<dbReference type="InterPro" id="IPR006439">
    <property type="entry name" value="HAD-SF_hydro_IA"/>
</dbReference>
<dbReference type="RefSeq" id="WP_307253430.1">
    <property type="nucleotide sequence ID" value="NZ_JAUSTO010000004.1"/>
</dbReference>
<dbReference type="AlphaFoldDB" id="A0AAE3V9P2"/>
<dbReference type="InterPro" id="IPR023198">
    <property type="entry name" value="PGP-like_dom2"/>
</dbReference>
<dbReference type="SUPFAM" id="SSF56784">
    <property type="entry name" value="HAD-like"/>
    <property type="match status" value="1"/>
</dbReference>
<dbReference type="InterPro" id="IPR036412">
    <property type="entry name" value="HAD-like_sf"/>
</dbReference>
<keyword evidence="2" id="KW-1185">Reference proteome</keyword>
<keyword evidence="1" id="KW-0378">Hydrolase</keyword>
<protein>
    <submittedName>
        <fullName evidence="1">Hydrolase of the HAD superfamily</fullName>
    </submittedName>
</protein>
<organism evidence="1 2">
    <name type="scientific">Moryella indoligenes</name>
    <dbReference type="NCBI Taxonomy" id="371674"/>
    <lineage>
        <taxon>Bacteria</taxon>
        <taxon>Bacillati</taxon>
        <taxon>Bacillota</taxon>
        <taxon>Clostridia</taxon>
        <taxon>Lachnospirales</taxon>
        <taxon>Lachnospiraceae</taxon>
        <taxon>Moryella</taxon>
    </lineage>
</organism>
<dbReference type="CDD" id="cd02603">
    <property type="entry name" value="HAD_sEH-N_like"/>
    <property type="match status" value="1"/>
</dbReference>
<dbReference type="Pfam" id="PF00702">
    <property type="entry name" value="Hydrolase"/>
    <property type="match status" value="1"/>
</dbReference>
<dbReference type="SFLD" id="SFLDG01129">
    <property type="entry name" value="C1.5:_HAD__Beta-PGM__Phosphata"/>
    <property type="match status" value="1"/>
</dbReference>
<dbReference type="InterPro" id="IPR023214">
    <property type="entry name" value="HAD_sf"/>
</dbReference>
<comment type="caution">
    <text evidence="1">The sequence shown here is derived from an EMBL/GenBank/DDBJ whole genome shotgun (WGS) entry which is preliminary data.</text>
</comment>
<dbReference type="Proteomes" id="UP001241537">
    <property type="component" value="Unassembled WGS sequence"/>
</dbReference>
<evidence type="ECO:0000313" key="1">
    <source>
        <dbReference type="EMBL" id="MDQ0152107.1"/>
    </source>
</evidence>
<dbReference type="PRINTS" id="PR00413">
    <property type="entry name" value="HADHALOGNASE"/>
</dbReference>
<dbReference type="SFLD" id="SFLDS00003">
    <property type="entry name" value="Haloacid_Dehalogenase"/>
    <property type="match status" value="1"/>
</dbReference>
<accession>A0AAE3V9P2</accession>
<proteinExistence type="predicted"/>
<dbReference type="EMBL" id="JAUSTO010000004">
    <property type="protein sequence ID" value="MDQ0152107.1"/>
    <property type="molecule type" value="Genomic_DNA"/>
</dbReference>